<feature type="binding site" evidence="4">
    <location>
        <position position="258"/>
    </location>
    <ligand>
        <name>substrate</name>
    </ligand>
</feature>
<reference evidence="10 11" key="1">
    <citation type="journal article" date="2018" name="Environ. Microbiol.">
        <title>Novel energy conservation strategies and behaviour of Pelotomaculum schinkii driving syntrophic propionate catabolism.</title>
        <authorList>
            <person name="Hidalgo-Ahumada C.A.P."/>
            <person name="Nobu M.K."/>
            <person name="Narihiro T."/>
            <person name="Tamaki H."/>
            <person name="Liu W.T."/>
            <person name="Kamagata Y."/>
            <person name="Stams A.J.M."/>
            <person name="Imachi H."/>
            <person name="Sousa D.Z."/>
        </authorList>
    </citation>
    <scope>NUCLEOTIDE SEQUENCE [LARGE SCALE GENOMIC DNA]</scope>
    <source>
        <strain evidence="10 11">MGP</strain>
    </source>
</reference>
<dbReference type="CDD" id="cd10792">
    <property type="entry name" value="GH57N_AmyC_like"/>
    <property type="match status" value="1"/>
</dbReference>
<feature type="domain" description="Glycosyl transferase family 1" evidence="6">
    <location>
        <begin position="744"/>
        <end position="904"/>
    </location>
</feature>
<feature type="domain" description="1,4-alpha-glucan branching enzyme C-terminal" evidence="8">
    <location>
        <begin position="424"/>
        <end position="524"/>
    </location>
</feature>
<dbReference type="InterPro" id="IPR040042">
    <property type="entry name" value="Branching_enz_MT3115-like"/>
</dbReference>
<evidence type="ECO:0000259" key="8">
    <source>
        <dbReference type="Pfam" id="PF09210"/>
    </source>
</evidence>
<organism evidence="10 11">
    <name type="scientific">Pelotomaculum propionicicum</name>
    <dbReference type="NCBI Taxonomy" id="258475"/>
    <lineage>
        <taxon>Bacteria</taxon>
        <taxon>Bacillati</taxon>
        <taxon>Bacillota</taxon>
        <taxon>Clostridia</taxon>
        <taxon>Eubacteriales</taxon>
        <taxon>Desulfotomaculaceae</taxon>
        <taxon>Pelotomaculum</taxon>
    </lineage>
</organism>
<dbReference type="GO" id="GO:0030979">
    <property type="term" value="P:alpha-glucan biosynthetic process"/>
    <property type="evidence" value="ECO:0007669"/>
    <property type="project" value="InterPro"/>
</dbReference>
<dbReference type="Pfam" id="PF00534">
    <property type="entry name" value="Glycos_transf_1"/>
    <property type="match status" value="1"/>
</dbReference>
<keyword evidence="2 5" id="KW-0119">Carbohydrate metabolism</keyword>
<evidence type="ECO:0000256" key="2">
    <source>
        <dbReference type="ARBA" id="ARBA00023277"/>
    </source>
</evidence>
<dbReference type="SUPFAM" id="SSF53756">
    <property type="entry name" value="UDP-Glycosyltransferase/glycogen phosphorylase"/>
    <property type="match status" value="1"/>
</dbReference>
<evidence type="ECO:0000259" key="6">
    <source>
        <dbReference type="Pfam" id="PF00534"/>
    </source>
</evidence>
<dbReference type="PANTHER" id="PTHR41695:SF1">
    <property type="entry name" value="1,4-ALPHA-GLUCAN BRANCHING ENZYME TK1436"/>
    <property type="match status" value="1"/>
</dbReference>
<dbReference type="InterPro" id="IPR004300">
    <property type="entry name" value="Glyco_hydro_57_N"/>
</dbReference>
<dbReference type="Pfam" id="PF13439">
    <property type="entry name" value="Glyco_transf_4"/>
    <property type="match status" value="1"/>
</dbReference>
<feature type="binding site" evidence="4">
    <location>
        <position position="404"/>
    </location>
    <ligand>
        <name>substrate</name>
    </ligand>
</feature>
<protein>
    <submittedName>
        <fullName evidence="10">1,4-alpha-glucan branching enzyme</fullName>
        <ecNumber evidence="10">2.4.1.18</ecNumber>
    </submittedName>
</protein>
<dbReference type="SUPFAM" id="SSF88688">
    <property type="entry name" value="Families 57/38 glycoside transferase middle domain"/>
    <property type="match status" value="1"/>
</dbReference>
<evidence type="ECO:0000256" key="1">
    <source>
        <dbReference type="ARBA" id="ARBA00006821"/>
    </source>
</evidence>
<dbReference type="InterPro" id="IPR001296">
    <property type="entry name" value="Glyco_trans_1"/>
</dbReference>
<name>A0A4Y7RXU4_9FIRM</name>
<dbReference type="RefSeq" id="WP_134212307.1">
    <property type="nucleotide sequence ID" value="NZ_QFFZ01000003.1"/>
</dbReference>
<dbReference type="InterPro" id="IPR028995">
    <property type="entry name" value="Glyco_hydro_57/38_cen_sf"/>
</dbReference>
<dbReference type="Gene3D" id="3.20.110.10">
    <property type="entry name" value="Glycoside hydrolase 38, N terminal domain"/>
    <property type="match status" value="1"/>
</dbReference>
<dbReference type="SUPFAM" id="SSF88713">
    <property type="entry name" value="Glycoside hydrolase/deacetylase"/>
    <property type="match status" value="1"/>
</dbReference>
<accession>A0A4Y7RXU4</accession>
<feature type="domain" description="Glycosyltransferase subfamily 4-like N-terminal" evidence="9">
    <location>
        <begin position="559"/>
        <end position="732"/>
    </location>
</feature>
<keyword evidence="10" id="KW-0808">Transferase</keyword>
<dbReference type="GO" id="GO:0005576">
    <property type="term" value="C:extracellular region"/>
    <property type="evidence" value="ECO:0007669"/>
    <property type="project" value="TreeGrafter"/>
</dbReference>
<feature type="domain" description="Glycoside hydrolase family 57 N-terminal" evidence="7">
    <location>
        <begin position="7"/>
        <end position="244"/>
    </location>
</feature>
<dbReference type="Pfam" id="PF09210">
    <property type="entry name" value="BE_C"/>
    <property type="match status" value="1"/>
</dbReference>
<dbReference type="AlphaFoldDB" id="A0A4Y7RXU4"/>
<keyword evidence="10" id="KW-0328">Glycosyltransferase</keyword>
<evidence type="ECO:0000256" key="5">
    <source>
        <dbReference type="RuleBase" id="RU361196"/>
    </source>
</evidence>
<dbReference type="InterPro" id="IPR027291">
    <property type="entry name" value="Glyco_hydro_38_N_sf"/>
</dbReference>
<proteinExistence type="inferred from homology"/>
<evidence type="ECO:0000256" key="3">
    <source>
        <dbReference type="PIRSR" id="PIRSR640042-1"/>
    </source>
</evidence>
<dbReference type="Gene3D" id="1.20.1430.10">
    <property type="entry name" value="Families 57/38 glycoside transferase, middle domain"/>
    <property type="match status" value="1"/>
</dbReference>
<feature type="binding site" evidence="4">
    <location>
        <position position="241"/>
    </location>
    <ligand>
        <name>substrate</name>
    </ligand>
</feature>
<dbReference type="OrthoDB" id="9803279at2"/>
<dbReference type="EC" id="2.4.1.18" evidence="10"/>
<sequence length="933" mass="105067">MTGGYLALVLHAHLPYIRHPEDPGIMEERWLFEAITECYVPLIMAFEKLVKDGVNFKITLSLSPPLVTMLNDHLLQERYLRHLKRLISLAEAEIARNEKSPAFRNVAEMYFNRLNELRRSFEDDYEGNLILPIQSLQALGVLEVITTCATHGYLPLIMTREARRSQVQLAVEQYGRFFGRLPAGIWLPECAYVPGVDEILKEFGLRYFFVETHGINLASPVSRYGVYAPVFCRSGVAAFGRDPESSRQVWDRHTGYPGNPFYREFYRDIGYDLDLDYLAPYLPGGNIRCDTGLKYFRITGRGDYKEPYQPDIAGLKAVEDAVDFAGKRGQQVRQLAEWMDRKPIIVAPYDAELFGHWWYEGPIWLENLCRAVDSGRDGIRMSTPAGYLGEYVENQVVDLAASSWGEGGYNEVWLNPSNDWIYRHLHRAETTMVDLADLYPNASGAVRRTLNQAARELLLAQSSDWAFIIKTGTAVQYAVQRTSEHINHFNSLTSSLVDGQVNEEELANYERQDSIFPDIDYNIYSRHYRLSRGSRSRGGLAGEPLKVLMLSWEFPPRTVGGLARHVYDLSRALARLGENVHVVTCPAAVASDYELVEGVHVHRVSQSGLTETDFMKWVQQLNRSMEILACSLMDHEACDLIHAHDWLVEEAATALSRSYRLPLVATIHATEYGRNRGIHNDLQRRIHNLEDRLANAAATVICCSNYMAEEITGLFGVARKKTHSIPNGVDPASLGVPRQLLPGEKEARGGDKTILFIGRLVPEKGVQVLLEALLHLLPQMPDVKLLVGGTGPYEGFLKDKANNPLLKDKVEFLGFVNEDQRNQHLKQSDVAVFPSLYEPFGIVALEAMAAQIPVIVSDTGGLSEVVSHGIDGYKVPPGNPGLLAYYIREVLVNPGLARDLTRRAWKKVLTVYDWQSIALDTLDVYREALAAKF</sequence>
<dbReference type="Pfam" id="PF03065">
    <property type="entry name" value="Glyco_hydro_57"/>
    <property type="match status" value="1"/>
</dbReference>
<dbReference type="Proteomes" id="UP000297597">
    <property type="component" value="Unassembled WGS sequence"/>
</dbReference>
<evidence type="ECO:0000313" key="10">
    <source>
        <dbReference type="EMBL" id="TEB13117.1"/>
    </source>
</evidence>
<dbReference type="InterPro" id="IPR028098">
    <property type="entry name" value="Glyco_trans_4-like_N"/>
</dbReference>
<feature type="binding site" evidence="4">
    <location>
        <position position="464"/>
    </location>
    <ligand>
        <name>substrate</name>
    </ligand>
</feature>
<evidence type="ECO:0000259" key="7">
    <source>
        <dbReference type="Pfam" id="PF03065"/>
    </source>
</evidence>
<feature type="active site" description="Proton donor" evidence="3">
    <location>
        <position position="350"/>
    </location>
</feature>
<dbReference type="InterPro" id="IPR037090">
    <property type="entry name" value="57_glycoside_trans_central"/>
</dbReference>
<comment type="similarity">
    <text evidence="1 5">Belongs to the glycosyl hydrolase 57 family.</text>
</comment>
<dbReference type="Gene3D" id="3.40.50.2000">
    <property type="entry name" value="Glycogen Phosphorylase B"/>
    <property type="match status" value="2"/>
</dbReference>
<feature type="active site" description="Nucleophile" evidence="3">
    <location>
        <position position="189"/>
    </location>
</feature>
<evidence type="ECO:0000313" key="11">
    <source>
        <dbReference type="Proteomes" id="UP000297597"/>
    </source>
</evidence>
<keyword evidence="11" id="KW-1185">Reference proteome</keyword>
<dbReference type="PANTHER" id="PTHR41695">
    <property type="entry name" value="1,4-ALPHA-GLUCAN BRANCHING ENZYME RV3031-RELATED"/>
    <property type="match status" value="1"/>
</dbReference>
<dbReference type="CDD" id="cd03801">
    <property type="entry name" value="GT4_PimA-like"/>
    <property type="match status" value="1"/>
</dbReference>
<dbReference type="InterPro" id="IPR011330">
    <property type="entry name" value="Glyco_hydro/deAcase_b/a-brl"/>
</dbReference>
<comment type="caution">
    <text evidence="10">The sequence shown here is derived from an EMBL/GenBank/DDBJ whole genome shotgun (WGS) entry which is preliminary data.</text>
</comment>
<dbReference type="GO" id="GO:0003844">
    <property type="term" value="F:1,4-alpha-glucan branching enzyme activity"/>
    <property type="evidence" value="ECO:0007669"/>
    <property type="project" value="UniProtKB-EC"/>
</dbReference>
<evidence type="ECO:0000259" key="9">
    <source>
        <dbReference type="Pfam" id="PF13439"/>
    </source>
</evidence>
<gene>
    <name evidence="10" type="ORF">Pmgp_00413</name>
</gene>
<dbReference type="InterPro" id="IPR015293">
    <property type="entry name" value="BE_C"/>
</dbReference>
<dbReference type="EMBL" id="QFFZ01000003">
    <property type="protein sequence ID" value="TEB13117.1"/>
    <property type="molecule type" value="Genomic_DNA"/>
</dbReference>
<evidence type="ECO:0000256" key="4">
    <source>
        <dbReference type="PIRSR" id="PIRSR640042-2"/>
    </source>
</evidence>